<dbReference type="AlphaFoldDB" id="A0A8X6N9W5"/>
<evidence type="ECO:0000256" key="1">
    <source>
        <dbReference type="SAM" id="MobiDB-lite"/>
    </source>
</evidence>
<proteinExistence type="predicted"/>
<feature type="compositionally biased region" description="Polar residues" evidence="1">
    <location>
        <begin position="75"/>
        <end position="86"/>
    </location>
</feature>
<evidence type="ECO:0008006" key="4">
    <source>
        <dbReference type="Google" id="ProtNLM"/>
    </source>
</evidence>
<feature type="region of interest" description="Disordered" evidence="1">
    <location>
        <begin position="75"/>
        <end position="102"/>
    </location>
</feature>
<dbReference type="OrthoDB" id="6815813at2759"/>
<dbReference type="EMBL" id="BMAW01007023">
    <property type="protein sequence ID" value="GFT01937.1"/>
    <property type="molecule type" value="Genomic_DNA"/>
</dbReference>
<gene>
    <name evidence="2" type="ORF">NPIL_556051</name>
</gene>
<evidence type="ECO:0000313" key="2">
    <source>
        <dbReference type="EMBL" id="GFT01937.1"/>
    </source>
</evidence>
<accession>A0A8X6N9W5</accession>
<evidence type="ECO:0000313" key="3">
    <source>
        <dbReference type="Proteomes" id="UP000887013"/>
    </source>
</evidence>
<sequence length="102" mass="11535">PILSYACAIWGNTTQANIKKLQIHQNRALRFISGAPTFIPRKILHDELNIETIPQLIQKLASKFYNSWENHENPTINSLSSTTTHLGTRKPPASSQNIQPLF</sequence>
<keyword evidence="3" id="KW-1185">Reference proteome</keyword>
<comment type="caution">
    <text evidence="2">The sequence shown here is derived from an EMBL/GenBank/DDBJ whole genome shotgun (WGS) entry which is preliminary data.</text>
</comment>
<organism evidence="2 3">
    <name type="scientific">Nephila pilipes</name>
    <name type="common">Giant wood spider</name>
    <name type="synonym">Nephila maculata</name>
    <dbReference type="NCBI Taxonomy" id="299642"/>
    <lineage>
        <taxon>Eukaryota</taxon>
        <taxon>Metazoa</taxon>
        <taxon>Ecdysozoa</taxon>
        <taxon>Arthropoda</taxon>
        <taxon>Chelicerata</taxon>
        <taxon>Arachnida</taxon>
        <taxon>Araneae</taxon>
        <taxon>Araneomorphae</taxon>
        <taxon>Entelegynae</taxon>
        <taxon>Araneoidea</taxon>
        <taxon>Nephilidae</taxon>
        <taxon>Nephila</taxon>
    </lineage>
</organism>
<dbReference type="Proteomes" id="UP000887013">
    <property type="component" value="Unassembled WGS sequence"/>
</dbReference>
<protein>
    <recommendedName>
        <fullName evidence="4">Reverse transcriptase</fullName>
    </recommendedName>
</protein>
<feature type="compositionally biased region" description="Polar residues" evidence="1">
    <location>
        <begin position="93"/>
        <end position="102"/>
    </location>
</feature>
<feature type="non-terminal residue" evidence="2">
    <location>
        <position position="1"/>
    </location>
</feature>
<reference evidence="2" key="1">
    <citation type="submission" date="2020-08" db="EMBL/GenBank/DDBJ databases">
        <title>Multicomponent nature underlies the extraordinary mechanical properties of spider dragline silk.</title>
        <authorList>
            <person name="Kono N."/>
            <person name="Nakamura H."/>
            <person name="Mori M."/>
            <person name="Yoshida Y."/>
            <person name="Ohtoshi R."/>
            <person name="Malay A.D."/>
            <person name="Moran D.A.P."/>
            <person name="Tomita M."/>
            <person name="Numata K."/>
            <person name="Arakawa K."/>
        </authorList>
    </citation>
    <scope>NUCLEOTIDE SEQUENCE</scope>
</reference>
<name>A0A8X6N9W5_NEPPI</name>